<sequence>MENVYKKLRTFNMIMAFLHLIQGVVMLILSNDSTLTITRNYLAFDREIMKLVPATENLFNLRMGPFIASFLFMSSIAHFIVSTFGFKWYARNLERGINYARWYEYSISSSVMIVALAMFSGMLDIVSLMLLFTVNGLMNLFGLMMELHNQTTEKTNWTSFVFGSIAGAVSWVAVFIYLFTSLGKANVQFPSFVYAIIVTFLVFFNSFAINMFLQYKKIGPWKNYLFGENVYVILSLVSKSLLAWQVFAGTLRPV</sequence>
<feature type="transmembrane region" description="Helical" evidence="1">
    <location>
        <begin position="192"/>
        <end position="213"/>
    </location>
</feature>
<dbReference type="EMBL" id="LS974202">
    <property type="protein sequence ID" value="SSC14199.1"/>
    <property type="molecule type" value="Genomic_DNA"/>
</dbReference>
<feature type="transmembrane region" description="Helical" evidence="1">
    <location>
        <begin position="225"/>
        <end position="247"/>
    </location>
</feature>
<evidence type="ECO:0008006" key="4">
    <source>
        <dbReference type="Google" id="ProtNLM"/>
    </source>
</evidence>
<dbReference type="Proteomes" id="UP000250796">
    <property type="component" value="Chromosome MESINF"/>
</dbReference>
<accession>A0A7Z7LI91</accession>
<keyword evidence="3" id="KW-1185">Reference proteome</keyword>
<dbReference type="RefSeq" id="WP_169700581.1">
    <property type="nucleotide sequence ID" value="NZ_LS974202.1"/>
</dbReference>
<feature type="transmembrane region" description="Helical" evidence="1">
    <location>
        <begin position="157"/>
        <end position="180"/>
    </location>
</feature>
<protein>
    <recommendedName>
        <fullName evidence="4">Heliorhodopsin HeR</fullName>
    </recommendedName>
</protein>
<keyword evidence="1" id="KW-0812">Transmembrane</keyword>
<reference evidence="2 3" key="1">
    <citation type="submission" date="2017-01" db="EMBL/GenBank/DDBJ databases">
        <authorList>
            <person name="Erauso G."/>
        </authorList>
    </citation>
    <scope>NUCLEOTIDE SEQUENCE [LARGE SCALE GENOMIC DNA]</scope>
    <source>
        <strain evidence="2">MESINF1</strain>
    </source>
</reference>
<feature type="transmembrane region" description="Helical" evidence="1">
    <location>
        <begin position="125"/>
        <end position="145"/>
    </location>
</feature>
<evidence type="ECO:0000256" key="1">
    <source>
        <dbReference type="SAM" id="Phobius"/>
    </source>
</evidence>
<evidence type="ECO:0000313" key="3">
    <source>
        <dbReference type="Proteomes" id="UP000250796"/>
    </source>
</evidence>
<feature type="transmembrane region" description="Helical" evidence="1">
    <location>
        <begin position="102"/>
        <end position="119"/>
    </location>
</feature>
<organism evidence="2 3">
    <name type="scientific">Mesotoga infera</name>
    <dbReference type="NCBI Taxonomy" id="1236046"/>
    <lineage>
        <taxon>Bacteria</taxon>
        <taxon>Thermotogati</taxon>
        <taxon>Thermotogota</taxon>
        <taxon>Thermotogae</taxon>
        <taxon>Kosmotogales</taxon>
        <taxon>Kosmotogaceae</taxon>
        <taxon>Mesotoga</taxon>
    </lineage>
</organism>
<dbReference type="Gene3D" id="1.20.1070.10">
    <property type="entry name" value="Rhodopsin 7-helix transmembrane proteins"/>
    <property type="match status" value="1"/>
</dbReference>
<name>A0A7Z7LI91_9BACT</name>
<dbReference type="InterPro" id="IPR041113">
    <property type="entry name" value="Heliorhodopsin"/>
</dbReference>
<dbReference type="AlphaFoldDB" id="A0A7Z7LI91"/>
<feature type="transmembrane region" description="Helical" evidence="1">
    <location>
        <begin position="12"/>
        <end position="30"/>
    </location>
</feature>
<proteinExistence type="predicted"/>
<evidence type="ECO:0000313" key="2">
    <source>
        <dbReference type="EMBL" id="SSC14199.1"/>
    </source>
</evidence>
<keyword evidence="1" id="KW-0472">Membrane</keyword>
<dbReference type="KEGG" id="minf:MESINF_2759"/>
<dbReference type="NCBIfam" id="NF038020">
    <property type="entry name" value="HeR"/>
    <property type="match status" value="1"/>
</dbReference>
<dbReference type="Pfam" id="PF18761">
    <property type="entry name" value="Heliorhodopsin"/>
    <property type="match status" value="1"/>
</dbReference>
<keyword evidence="1" id="KW-1133">Transmembrane helix</keyword>
<gene>
    <name evidence="2" type="ORF">MESINF_2759</name>
</gene>
<feature type="transmembrane region" description="Helical" evidence="1">
    <location>
        <begin position="66"/>
        <end position="90"/>
    </location>
</feature>